<dbReference type="SUPFAM" id="SSF57701">
    <property type="entry name" value="Zn2/Cys6 DNA-binding domain"/>
    <property type="match status" value="1"/>
</dbReference>
<protein>
    <recommendedName>
        <fullName evidence="7">Zn(2)-C6 fungal-type domain-containing protein</fullName>
    </recommendedName>
</protein>
<evidence type="ECO:0000256" key="4">
    <source>
        <dbReference type="ARBA" id="ARBA00023163"/>
    </source>
</evidence>
<keyword evidence="4" id="KW-0804">Transcription</keyword>
<comment type="caution">
    <text evidence="8">The sequence shown here is derived from an EMBL/GenBank/DDBJ whole genome shotgun (WGS) entry which is preliminary data.</text>
</comment>
<evidence type="ECO:0000256" key="5">
    <source>
        <dbReference type="ARBA" id="ARBA00023242"/>
    </source>
</evidence>
<evidence type="ECO:0000313" key="9">
    <source>
        <dbReference type="Proteomes" id="UP000722485"/>
    </source>
</evidence>
<keyword evidence="5" id="KW-0539">Nucleus</keyword>
<dbReference type="Gene3D" id="4.10.240.10">
    <property type="entry name" value="Zn(2)-C6 fungal-type DNA-binding domain"/>
    <property type="match status" value="1"/>
</dbReference>
<dbReference type="Pfam" id="PF00172">
    <property type="entry name" value="Zn_clus"/>
    <property type="match status" value="1"/>
</dbReference>
<gene>
    <name evidence="8" type="ORF">G7Z17_g2632</name>
</gene>
<reference evidence="8" key="1">
    <citation type="submission" date="2020-03" db="EMBL/GenBank/DDBJ databases">
        <title>Draft Genome Sequence of Cylindrodendrum hubeiense.</title>
        <authorList>
            <person name="Buettner E."/>
            <person name="Kellner H."/>
        </authorList>
    </citation>
    <scope>NUCLEOTIDE SEQUENCE</scope>
    <source>
        <strain evidence="8">IHI 201604</strain>
    </source>
</reference>
<evidence type="ECO:0000256" key="2">
    <source>
        <dbReference type="ARBA" id="ARBA00023015"/>
    </source>
</evidence>
<dbReference type="Proteomes" id="UP000722485">
    <property type="component" value="Unassembled WGS sequence"/>
</dbReference>
<organism evidence="8 9">
    <name type="scientific">Cylindrodendrum hubeiense</name>
    <dbReference type="NCBI Taxonomy" id="595255"/>
    <lineage>
        <taxon>Eukaryota</taxon>
        <taxon>Fungi</taxon>
        <taxon>Dikarya</taxon>
        <taxon>Ascomycota</taxon>
        <taxon>Pezizomycotina</taxon>
        <taxon>Sordariomycetes</taxon>
        <taxon>Hypocreomycetidae</taxon>
        <taxon>Hypocreales</taxon>
        <taxon>Nectriaceae</taxon>
        <taxon>Cylindrodendrum</taxon>
    </lineage>
</organism>
<proteinExistence type="predicted"/>
<dbReference type="GO" id="GO:0003677">
    <property type="term" value="F:DNA binding"/>
    <property type="evidence" value="ECO:0007669"/>
    <property type="project" value="UniProtKB-KW"/>
</dbReference>
<evidence type="ECO:0000256" key="6">
    <source>
        <dbReference type="SAM" id="MobiDB-lite"/>
    </source>
</evidence>
<name>A0A9P5HMT0_9HYPO</name>
<feature type="compositionally biased region" description="Low complexity" evidence="6">
    <location>
        <begin position="291"/>
        <end position="308"/>
    </location>
</feature>
<evidence type="ECO:0000313" key="8">
    <source>
        <dbReference type="EMBL" id="KAF7554863.1"/>
    </source>
</evidence>
<evidence type="ECO:0000256" key="3">
    <source>
        <dbReference type="ARBA" id="ARBA00023125"/>
    </source>
</evidence>
<feature type="region of interest" description="Disordered" evidence="6">
    <location>
        <begin position="58"/>
        <end position="78"/>
    </location>
</feature>
<accession>A0A9P5HMT0</accession>
<dbReference type="InterPro" id="IPR013700">
    <property type="entry name" value="AflR"/>
</dbReference>
<dbReference type="AlphaFoldDB" id="A0A9P5HMT0"/>
<dbReference type="InterPro" id="IPR050675">
    <property type="entry name" value="OAF3"/>
</dbReference>
<dbReference type="PANTHER" id="PTHR31069:SF32">
    <property type="entry name" value="ARGININE METABOLISM REGULATION PROTEIN II"/>
    <property type="match status" value="1"/>
</dbReference>
<dbReference type="InterPro" id="IPR001138">
    <property type="entry name" value="Zn2Cys6_DnaBD"/>
</dbReference>
<feature type="domain" description="Zn(2)-C6 fungal-type" evidence="7">
    <location>
        <begin position="23"/>
        <end position="53"/>
    </location>
</feature>
<sequence length="415" mass="44439">MAAPPTPVTASLTGPEVRKLRSSCDGCGSAKVKCDRGQPECARCVALGLTCAYGRSRQFGKPPRKRPGSTLDASASLSNKKRAIHTAENVDIHTTMGFRRPQSITEPAQLDFSDMVTDILPMSSGINTILNIDEQNHLGPGLFMPMSFDEWPQLGILGTNLNTPCITKASASDIRLSASALDPASTARTNSNNHESHSCPRESYEILADLICPGPSLHAPVANSDTVSTQMDHVLHFNRNAIDRLSRVLKCPCAKSGHRVMVHASIISRILIWYQQAAGWNGNDSWGPQISASADSSTSHRSSSSPLSGTAAGTAAPSLTQSTGFAVADVPVSVGTFNIEDQNLQAAVRNQLVLSELKKAASLIDLFTSQDSEETSASGEASLYSYLGAWLRSEHAKIVRILRSRLNVLNEDDDS</sequence>
<dbReference type="EMBL" id="JAANBB010000027">
    <property type="protein sequence ID" value="KAF7554863.1"/>
    <property type="molecule type" value="Genomic_DNA"/>
</dbReference>
<dbReference type="PANTHER" id="PTHR31069">
    <property type="entry name" value="OLEATE-ACTIVATED TRANSCRIPTION FACTOR 1-RELATED"/>
    <property type="match status" value="1"/>
</dbReference>
<dbReference type="OrthoDB" id="2328572at2759"/>
<keyword evidence="1" id="KW-0479">Metal-binding</keyword>
<feature type="region of interest" description="Disordered" evidence="6">
    <location>
        <begin position="290"/>
        <end position="315"/>
    </location>
</feature>
<dbReference type="Pfam" id="PF08493">
    <property type="entry name" value="AflR"/>
    <property type="match status" value="1"/>
</dbReference>
<dbReference type="PROSITE" id="PS50048">
    <property type="entry name" value="ZN2_CY6_FUNGAL_2"/>
    <property type="match status" value="1"/>
</dbReference>
<dbReference type="GO" id="GO:0045122">
    <property type="term" value="P:aflatoxin biosynthetic process"/>
    <property type="evidence" value="ECO:0007669"/>
    <property type="project" value="InterPro"/>
</dbReference>
<keyword evidence="3" id="KW-0238">DNA-binding</keyword>
<dbReference type="InterPro" id="IPR036864">
    <property type="entry name" value="Zn2-C6_fun-type_DNA-bd_sf"/>
</dbReference>
<keyword evidence="9" id="KW-1185">Reference proteome</keyword>
<keyword evidence="2" id="KW-0805">Transcription regulation</keyword>
<dbReference type="GO" id="GO:0008270">
    <property type="term" value="F:zinc ion binding"/>
    <property type="evidence" value="ECO:0007669"/>
    <property type="project" value="InterPro"/>
</dbReference>
<evidence type="ECO:0000259" key="7">
    <source>
        <dbReference type="PROSITE" id="PS50048"/>
    </source>
</evidence>
<dbReference type="SMART" id="SM00066">
    <property type="entry name" value="GAL4"/>
    <property type="match status" value="1"/>
</dbReference>
<dbReference type="GO" id="GO:0005634">
    <property type="term" value="C:nucleus"/>
    <property type="evidence" value="ECO:0007669"/>
    <property type="project" value="InterPro"/>
</dbReference>
<evidence type="ECO:0000256" key="1">
    <source>
        <dbReference type="ARBA" id="ARBA00022723"/>
    </source>
</evidence>
<dbReference type="GO" id="GO:0000981">
    <property type="term" value="F:DNA-binding transcription factor activity, RNA polymerase II-specific"/>
    <property type="evidence" value="ECO:0007669"/>
    <property type="project" value="InterPro"/>
</dbReference>
<dbReference type="PRINTS" id="PR00755">
    <property type="entry name" value="AFLATOXINBRP"/>
</dbReference>
<dbReference type="CDD" id="cd00067">
    <property type="entry name" value="GAL4"/>
    <property type="match status" value="1"/>
</dbReference>